<keyword evidence="7" id="KW-1185">Reference proteome</keyword>
<dbReference type="Pfam" id="PF00404">
    <property type="entry name" value="Dockerin_1"/>
    <property type="match status" value="1"/>
</dbReference>
<dbReference type="PANTHER" id="PTHR34720">
    <property type="entry name" value="MICROCYSTIN DEPENDENT PROTEIN"/>
    <property type="match status" value="1"/>
</dbReference>
<dbReference type="GO" id="GO:0007154">
    <property type="term" value="P:cell communication"/>
    <property type="evidence" value="ECO:0007669"/>
    <property type="project" value="InterPro"/>
</dbReference>
<accession>A0A5C6FC83</accession>
<dbReference type="PROSITE" id="PS50933">
    <property type="entry name" value="CHRD"/>
    <property type="match status" value="1"/>
</dbReference>
<keyword evidence="2" id="KW-0677">Repeat</keyword>
<dbReference type="Gene3D" id="2.160.20.10">
    <property type="entry name" value="Single-stranded right-handed beta-helix, Pectin lyase-like"/>
    <property type="match status" value="1"/>
</dbReference>
<dbReference type="Proteomes" id="UP000317977">
    <property type="component" value="Unassembled WGS sequence"/>
</dbReference>
<gene>
    <name evidence="6" type="ORF">Poly59_13030</name>
</gene>
<dbReference type="InterPro" id="IPR010895">
    <property type="entry name" value="CHRD"/>
</dbReference>
<dbReference type="InterPro" id="IPR011050">
    <property type="entry name" value="Pectin_lyase_fold/virulence"/>
</dbReference>
<dbReference type="Pfam" id="PF07452">
    <property type="entry name" value="CHRD"/>
    <property type="match status" value="1"/>
</dbReference>
<dbReference type="EMBL" id="SJPX01000001">
    <property type="protein sequence ID" value="TWU58392.1"/>
    <property type="molecule type" value="Genomic_DNA"/>
</dbReference>
<dbReference type="Pfam" id="PF03160">
    <property type="entry name" value="Calx-beta"/>
    <property type="match status" value="1"/>
</dbReference>
<dbReference type="SMART" id="SM00754">
    <property type="entry name" value="CHRD"/>
    <property type="match status" value="1"/>
</dbReference>
<dbReference type="InterPro" id="IPR012334">
    <property type="entry name" value="Pectin_lyas_fold"/>
</dbReference>
<dbReference type="OrthoDB" id="282736at2"/>
<evidence type="ECO:0000256" key="1">
    <source>
        <dbReference type="ARBA" id="ARBA00022729"/>
    </source>
</evidence>
<dbReference type="SUPFAM" id="SSF63446">
    <property type="entry name" value="Type I dockerin domain"/>
    <property type="match status" value="1"/>
</dbReference>
<feature type="region of interest" description="Disordered" evidence="4">
    <location>
        <begin position="13"/>
        <end position="33"/>
    </location>
</feature>
<evidence type="ECO:0000313" key="6">
    <source>
        <dbReference type="EMBL" id="TWU58392.1"/>
    </source>
</evidence>
<evidence type="ECO:0000259" key="5">
    <source>
        <dbReference type="PROSITE" id="PS50933"/>
    </source>
</evidence>
<dbReference type="InterPro" id="IPR059226">
    <property type="entry name" value="Choice_anch_Q_dom"/>
</dbReference>
<dbReference type="InterPro" id="IPR006626">
    <property type="entry name" value="PbH1"/>
</dbReference>
<name>A0A5C6FC83_9BACT</name>
<sequence length="2107" mass="206785">MFGFRPSRLLDLQSDRKNARKQGSGRRSTSGRSQIRQLLGEPLEHRRVLAAYLVNTADDIVAEDGMVSLREAVQAANTNAVVNADTVAGDTGPGITDTITFADGLSAITLGSELTISDSLSISLGTATAQSISGDGASRIFSIDAGNDASVVTTVSVEGLTLSDGVAERGGAIFVSSGQSLLLDSVTLANNTATGSGSGAGGGALFNDGGSVTIVDSTISGNSAAVSSSVSLTGAQENPPVTTSATGDATFIYDPAGNTFSIDLFVTGVEVENDEDEVPQVTGAHLHVGDAGVNGGVIVNLNASNFVTEAGGIRLRLTDADFPTENIDDLAAGGIYINVHSTDNPSGEVRGQLVFPMTMGSGGGLFNAGGALTITDSTIDGNIASRAGGGIESAGGTLTMSGVTLSNNIAGPVGFATPGNGGGLHISGDGNAVINGGTVSGNIAAREGGGLWNSVGTMTVDGTTIVNNVASGDAADDGGGGIFNNGGTLTVSDAIITANAADGTLGSGGGIFSTDGNVTIDSTRIGGPVAADGNLANRAGGGVEVVDGNLTLNLGTDVSFNTAGINGGGLHSTGAAIVTSNMVIFGSNTAASEGGGLWNSATGTLSINGGSITSNVASGNNAANGGGGLFNNGGDLQISGATIDGNVADGSSGSGGGILNLGGSLTVINTAITDNTANRAGGGIEVTDGSATTLTNVSLDGNNAGVSPAIAAPGNGGGLHVSGGGTVSVIGGTVNNNIAASEGGGLWNGSGTMTVSGTMLSGNTASGIDNDNGGAALFNNGGTLRVSDANIADNIADGVRGGGGGVMNVAMGVLDITGTSITGNSAAGTMMGDGGGAVLNIDGSVTISDSTLSGNAATGTAGSGGAILTRAGSLTVTDTIISGNTANRAGGGIEVGRATVMLNNITLGGDEAADGNSVAEDASPGNGGGLHVTFDSDITIIGGSVSNNRAIEGGGLWNSATGLMTIDGTMIASNTAVRGGGIYNQEADPMADQTFALTFVPLNDSGVSGVGNVTVSSPTETTRTVRVVIDAEGLQDLTGIPGAVHVAHIHGQFAGNATRPVLEQGDGPFFDGAGGLANGSSPVSSVLPTLAADDGRTIEDGFLDFLEGRPQYGPVVLNLTSTQLRDADGGSNPPDGTPPLMHFLNLLTAGEIDAAALFPNGTEFNLDTTYTFDLTNADEARQFSNLSPLGLREVVLHGKTIATDISDVIDVAAMGTAPAGIDLGDGMSFRVTAPVAAATIDTIGGSVRISNANIVDNLATGDEASDGGGGIHNSGNVTLSNSTVTDNVANGISGSGGGVWNASLFKAEDTFISGNMANRAGGGIEATAGSSTTLTDVNLDGNNVGVSPAVAAPGNGGGLHITGNGNATITGGTVNNNVAASEGGGLWNGSGVMTVTGVTIDGNTASGNDADNGGGGLFNVGGTVLIDSSMITNNIADGSSGSGGGVLNAGTMTITNSTITSNNANRAGGGIEAIAGSTTTIRGGTLSNNIAGPTSSAAPGNGGGLHITGDGVAALSEATVDRNSAANEGGGLWNSAAGMLSVNRSTISNNASGDGGGIFNDGAAGDVTVINSTIAGNTATASGGAIASEGAAVELTSVTIADNTAATGGGISTIGGTVAVTNSIVSRNTATTDNDVFGALVDTGSNLIGVSAGLSTLADNGGPTQTIALLAGSPALGAGVAAGLATDQRGIARPQGSGVDIGAFESDLSAPTATLSITSTDADKNEGDAGTTTFTFTVSRSDDVDASTSVDFAVVGSGADPADAADFGGSLPSGTIIFAAGETSKTITIDVMGDNLIEQDETFTVTLSNATNPTTIATATAIATIQDDDFAVRETRIFVPTLVTRPHVIPGDSIPTAIIFQAISDTVVTVTPIGSASVGENIRILDGNTNPIGTFTGGITTATVTAGGLYAVIFEPQTTNRIYSIESSAGFSTLSSSPPTNIFEPTDTNANGETTSLDALLVINNLRSVSPTGAEGEQIISSSMTFLDVNRDGRVSAIDALRVINHLSRQRRPISNTADERGQDFLALSLPSSSTRDHEETNDAAVATLFDGEQTMLHSQFFAADPVDAVANSGPSIESSAADAAFDELQFDSDGLNLQIELLTPAV</sequence>
<evidence type="ECO:0000256" key="3">
    <source>
        <dbReference type="ARBA" id="ARBA00022837"/>
    </source>
</evidence>
<organism evidence="6 7">
    <name type="scientific">Rubripirellula reticaptiva</name>
    <dbReference type="NCBI Taxonomy" id="2528013"/>
    <lineage>
        <taxon>Bacteria</taxon>
        <taxon>Pseudomonadati</taxon>
        <taxon>Planctomycetota</taxon>
        <taxon>Planctomycetia</taxon>
        <taxon>Pirellulales</taxon>
        <taxon>Pirellulaceae</taxon>
        <taxon>Rubripirellula</taxon>
    </lineage>
</organism>
<dbReference type="InterPro" id="IPR038081">
    <property type="entry name" value="CalX-like_sf"/>
</dbReference>
<keyword evidence="1" id="KW-0732">Signal</keyword>
<dbReference type="SUPFAM" id="SSF141072">
    <property type="entry name" value="CalX-like"/>
    <property type="match status" value="1"/>
</dbReference>
<dbReference type="GO" id="GO:0000272">
    <property type="term" value="P:polysaccharide catabolic process"/>
    <property type="evidence" value="ECO:0007669"/>
    <property type="project" value="InterPro"/>
</dbReference>
<dbReference type="InterPro" id="IPR036439">
    <property type="entry name" value="Dockerin_dom_sf"/>
</dbReference>
<feature type="domain" description="CHRD" evidence="5">
    <location>
        <begin position="224"/>
        <end position="358"/>
    </location>
</feature>
<dbReference type="SMART" id="SM00710">
    <property type="entry name" value="PbH1"/>
    <property type="match status" value="22"/>
</dbReference>
<evidence type="ECO:0000313" key="7">
    <source>
        <dbReference type="Proteomes" id="UP000317977"/>
    </source>
</evidence>
<dbReference type="InterPro" id="IPR003644">
    <property type="entry name" value="Calx_beta"/>
</dbReference>
<proteinExistence type="predicted"/>
<evidence type="ECO:0000256" key="4">
    <source>
        <dbReference type="SAM" id="MobiDB-lite"/>
    </source>
</evidence>
<dbReference type="SMART" id="SM00237">
    <property type="entry name" value="Calx_beta"/>
    <property type="match status" value="1"/>
</dbReference>
<dbReference type="GO" id="GO:0004553">
    <property type="term" value="F:hydrolase activity, hydrolyzing O-glycosyl compounds"/>
    <property type="evidence" value="ECO:0007669"/>
    <property type="project" value="InterPro"/>
</dbReference>
<protein>
    <submittedName>
        <fullName evidence="6">Putative outer membrane protein pmp20</fullName>
    </submittedName>
</protein>
<dbReference type="RefSeq" id="WP_146533132.1">
    <property type="nucleotide sequence ID" value="NZ_SJPX01000001.1"/>
</dbReference>
<dbReference type="InterPro" id="IPR002105">
    <property type="entry name" value="Dockerin_1_rpt"/>
</dbReference>
<reference evidence="6 7" key="1">
    <citation type="submission" date="2019-02" db="EMBL/GenBank/DDBJ databases">
        <title>Deep-cultivation of Planctomycetes and their phenomic and genomic characterization uncovers novel biology.</title>
        <authorList>
            <person name="Wiegand S."/>
            <person name="Jogler M."/>
            <person name="Boedeker C."/>
            <person name="Pinto D."/>
            <person name="Vollmers J."/>
            <person name="Rivas-Marin E."/>
            <person name="Kohn T."/>
            <person name="Peeters S.H."/>
            <person name="Heuer A."/>
            <person name="Rast P."/>
            <person name="Oberbeckmann S."/>
            <person name="Bunk B."/>
            <person name="Jeske O."/>
            <person name="Meyerdierks A."/>
            <person name="Storesund J.E."/>
            <person name="Kallscheuer N."/>
            <person name="Luecker S."/>
            <person name="Lage O.M."/>
            <person name="Pohl T."/>
            <person name="Merkel B.J."/>
            <person name="Hornburger P."/>
            <person name="Mueller R.-W."/>
            <person name="Bruemmer F."/>
            <person name="Labrenz M."/>
            <person name="Spormann A.M."/>
            <person name="Op Den Camp H."/>
            <person name="Overmann J."/>
            <person name="Amann R."/>
            <person name="Jetten M.S.M."/>
            <person name="Mascher T."/>
            <person name="Medema M.H."/>
            <person name="Devos D.P."/>
            <person name="Kaster A.-K."/>
            <person name="Ovreas L."/>
            <person name="Rohde M."/>
            <person name="Galperin M.Y."/>
            <person name="Jogler C."/>
        </authorList>
    </citation>
    <scope>NUCLEOTIDE SEQUENCE [LARGE SCALE GENOMIC DNA]</scope>
    <source>
        <strain evidence="6 7">Poly59</strain>
    </source>
</reference>
<keyword evidence="3" id="KW-0106">Calcium</keyword>
<dbReference type="SUPFAM" id="SSF51126">
    <property type="entry name" value="Pectin lyase-like"/>
    <property type="match status" value="5"/>
</dbReference>
<dbReference type="Gene3D" id="2.60.40.2030">
    <property type="match status" value="1"/>
</dbReference>
<dbReference type="GO" id="GO:0016020">
    <property type="term" value="C:membrane"/>
    <property type="evidence" value="ECO:0007669"/>
    <property type="project" value="InterPro"/>
</dbReference>
<evidence type="ECO:0000256" key="2">
    <source>
        <dbReference type="ARBA" id="ARBA00022737"/>
    </source>
</evidence>
<dbReference type="PANTHER" id="PTHR34720:SF9">
    <property type="entry name" value="BLR4714 PROTEIN"/>
    <property type="match status" value="1"/>
</dbReference>
<dbReference type="NCBIfam" id="NF041518">
    <property type="entry name" value="choice_anch_Q"/>
    <property type="match status" value="1"/>
</dbReference>
<comment type="caution">
    <text evidence="6">The sequence shown here is derived from an EMBL/GenBank/DDBJ whole genome shotgun (WGS) entry which is preliminary data.</text>
</comment>